<keyword evidence="2" id="KW-1185">Reference proteome</keyword>
<accession>A0ACB9T4P0</accession>
<organism evidence="1 2">
    <name type="scientific">Holotrichia oblita</name>
    <name type="common">Chafer beetle</name>
    <dbReference type="NCBI Taxonomy" id="644536"/>
    <lineage>
        <taxon>Eukaryota</taxon>
        <taxon>Metazoa</taxon>
        <taxon>Ecdysozoa</taxon>
        <taxon>Arthropoda</taxon>
        <taxon>Hexapoda</taxon>
        <taxon>Insecta</taxon>
        <taxon>Pterygota</taxon>
        <taxon>Neoptera</taxon>
        <taxon>Endopterygota</taxon>
        <taxon>Coleoptera</taxon>
        <taxon>Polyphaga</taxon>
        <taxon>Scarabaeiformia</taxon>
        <taxon>Scarabaeidae</taxon>
        <taxon>Melolonthinae</taxon>
        <taxon>Holotrichia</taxon>
    </lineage>
</organism>
<dbReference type="Proteomes" id="UP001056778">
    <property type="component" value="Chromosome 5"/>
</dbReference>
<evidence type="ECO:0000313" key="1">
    <source>
        <dbReference type="EMBL" id="KAI4461709.1"/>
    </source>
</evidence>
<gene>
    <name evidence="1" type="ORF">MML48_5g00002976</name>
</gene>
<evidence type="ECO:0000313" key="2">
    <source>
        <dbReference type="Proteomes" id="UP001056778"/>
    </source>
</evidence>
<proteinExistence type="predicted"/>
<protein>
    <submittedName>
        <fullName evidence="1">Uncharacterized protein</fullName>
    </submittedName>
</protein>
<name>A0ACB9T4P0_HOLOL</name>
<sequence>MYRYKLLAICIMMIVEVRSQNLSLYLKSVRDCLSSNNSAICVKEETLDLLNETIYSDEPIRLLGNINISRNKEYIPEFKQEAMPLEASQRSLVLNDAILSRIEDFFKSRLIQFKIADSSEGIIDIVGYTNIVHKKHTNDNSVSARKGGGGGFGGGGGGGGKKGGGSGVLVLIGVAMAGVLSQLFMGKIALVAGAALLMSKIALMITLLSSLKKSSGDGGGKESAHVVYTSSGGDSYSHSHGGWHRSLTHGNDPQQLAYNGYVQTNTNSYR</sequence>
<dbReference type="EMBL" id="CM043019">
    <property type="protein sequence ID" value="KAI4461709.1"/>
    <property type="molecule type" value="Genomic_DNA"/>
</dbReference>
<comment type="caution">
    <text evidence="1">The sequence shown here is derived from an EMBL/GenBank/DDBJ whole genome shotgun (WGS) entry which is preliminary data.</text>
</comment>
<reference evidence="1" key="1">
    <citation type="submission" date="2022-04" db="EMBL/GenBank/DDBJ databases">
        <title>Chromosome-scale genome assembly of Holotrichia oblita Faldermann.</title>
        <authorList>
            <person name="Rongchong L."/>
        </authorList>
    </citation>
    <scope>NUCLEOTIDE SEQUENCE</scope>
    <source>
        <strain evidence="1">81SQS9</strain>
    </source>
</reference>